<organism evidence="2 3">
    <name type="scientific">Candidatus Faecousia excrementigallinarum</name>
    <dbReference type="NCBI Taxonomy" id="2840806"/>
    <lineage>
        <taxon>Bacteria</taxon>
        <taxon>Bacillati</taxon>
        <taxon>Bacillota</taxon>
        <taxon>Clostridia</taxon>
        <taxon>Eubacteriales</taxon>
        <taxon>Oscillospiraceae</taxon>
        <taxon>Faecousia</taxon>
    </lineage>
</organism>
<evidence type="ECO:0000313" key="3">
    <source>
        <dbReference type="Proteomes" id="UP000886796"/>
    </source>
</evidence>
<gene>
    <name evidence="2" type="ORF">IAB74_03590</name>
</gene>
<evidence type="ECO:0000313" key="2">
    <source>
        <dbReference type="EMBL" id="HIQ67577.1"/>
    </source>
</evidence>
<dbReference type="Proteomes" id="UP000886796">
    <property type="component" value="Unassembled WGS sequence"/>
</dbReference>
<protein>
    <submittedName>
        <fullName evidence="2">DUF2344 domain-containing protein</fullName>
    </submittedName>
</protein>
<dbReference type="Pfam" id="PF10105">
    <property type="entry name" value="DUF2344"/>
    <property type="match status" value="1"/>
</dbReference>
<dbReference type="AlphaFoldDB" id="A0A9D0Z1N3"/>
<reference evidence="2" key="2">
    <citation type="journal article" date="2021" name="PeerJ">
        <title>Extensive microbial diversity within the chicken gut microbiome revealed by metagenomics and culture.</title>
        <authorList>
            <person name="Gilroy R."/>
            <person name="Ravi A."/>
            <person name="Getino M."/>
            <person name="Pursley I."/>
            <person name="Horton D.L."/>
            <person name="Alikhan N.F."/>
            <person name="Baker D."/>
            <person name="Gharbi K."/>
            <person name="Hall N."/>
            <person name="Watson M."/>
            <person name="Adriaenssens E.M."/>
            <person name="Foster-Nyarko E."/>
            <person name="Jarju S."/>
            <person name="Secka A."/>
            <person name="Antonio M."/>
            <person name="Oren A."/>
            <person name="Chaudhuri R.R."/>
            <person name="La Ragione R."/>
            <person name="Hildebrand F."/>
            <person name="Pallen M.J."/>
        </authorList>
    </citation>
    <scope>NUCLEOTIDE SEQUENCE</scope>
    <source>
        <strain evidence="2">13361</strain>
    </source>
</reference>
<dbReference type="EMBL" id="DVFK01000055">
    <property type="protein sequence ID" value="HIQ67577.1"/>
    <property type="molecule type" value="Genomic_DNA"/>
</dbReference>
<name>A0A9D0Z1N3_9FIRM</name>
<sequence length="219" mass="24807">MLRLLFEKKGRAVWISHLDLMRLFQRAFKRAELPLTHTQGFNPRPSVSIALPLSVGVESSCELLDFTLEGAEVPCQEICRRLNEKLVEGIHVLQVYEDGRKLKDLRLLSCRVTLEYDNGVPSGAPEAVSALFAQPELLVGKRTKNNGMQEQNIIPMIRSLQVEAGEKHLVLQALVYCQNPTLNPALLVSAIQRYLPELTPSFSHCARLEIYDEQEQVFR</sequence>
<dbReference type="NCBIfam" id="TIGR03936">
    <property type="entry name" value="sam_1_link_chp"/>
    <property type="match status" value="1"/>
</dbReference>
<accession>A0A9D0Z1N3</accession>
<evidence type="ECO:0000259" key="1">
    <source>
        <dbReference type="Pfam" id="PF10105"/>
    </source>
</evidence>
<proteinExistence type="predicted"/>
<reference evidence="2" key="1">
    <citation type="submission" date="2020-10" db="EMBL/GenBank/DDBJ databases">
        <authorList>
            <person name="Gilroy R."/>
        </authorList>
    </citation>
    <scope>NUCLEOTIDE SEQUENCE</scope>
    <source>
        <strain evidence="2">13361</strain>
    </source>
</reference>
<dbReference type="InterPro" id="IPR018768">
    <property type="entry name" value="DUF2344"/>
</dbReference>
<feature type="domain" description="DUF2344" evidence="1">
    <location>
        <begin position="2"/>
        <end position="179"/>
    </location>
</feature>
<comment type="caution">
    <text evidence="2">The sequence shown here is derived from an EMBL/GenBank/DDBJ whole genome shotgun (WGS) entry which is preliminary data.</text>
</comment>